<sequence>MREQDDKPPPPAPESPEAGEGQEESAPPPEPADPPGREGQGPAVDDETPVGAEDGSNDESGGFENAGPGGIPPHGREIEQQPEPRMSQAEQQDEVAPAIPEPVDGETRPAGPQAEDHESSDARNALSLDEQRDLTSSTGSAADAIEEAEPDELSSESTTRTAEDDAAPPPTPPVDEPGEPPASPESDPPENAAFDHGATRTAEQPDEPDDTAEATALPPDAGGADGSESKGRSATGETEVLPETLDSTFGNRAEAGNGLSGAGVSDDNVRVGNRDDSAVERGFLTNLKRAFGAEQRDHRTELAEVVGRPDFQDPHEDPRLVPERYDTPLERTDGTRTPLFNGEPTREQTKQGDLGDCGIIATLGAVASHRPEAIRDCVRETDDGNYKVRLHEAKYSASRMRYEPTGRPITLTVTPDLPVHSDEPGKPAFADSTTTGAAWAPVLEKAIAGTDQTWNDGRRRQWADRWDVQGDGGDAPQGYVRLNQGSNPSDRAELLTQLTGQPARPWEFPTGYDHKGRSPDRQLLDDFREQLVENKPILVGTRDLRTGENRLPHKLHHCHAYEVTGIDDSGRIRLRNPWNSQHPEMMTAKEFRDSMRPRYTTLD</sequence>
<keyword evidence="1" id="KW-0645">Protease</keyword>
<feature type="active site" evidence="1">
    <location>
        <position position="357"/>
    </location>
</feature>
<evidence type="ECO:0000259" key="3">
    <source>
        <dbReference type="PROSITE" id="PS50203"/>
    </source>
</evidence>
<dbReference type="Proteomes" id="UP001501442">
    <property type="component" value="Unassembled WGS sequence"/>
</dbReference>
<name>A0ABP8UK30_9ACTN</name>
<evidence type="ECO:0000313" key="5">
    <source>
        <dbReference type="Proteomes" id="UP001501442"/>
    </source>
</evidence>
<feature type="active site" evidence="1">
    <location>
        <position position="576"/>
    </location>
</feature>
<dbReference type="RefSeq" id="WP_345437096.1">
    <property type="nucleotide sequence ID" value="NZ_BAABHK010000013.1"/>
</dbReference>
<dbReference type="PANTHER" id="PTHR10183:SF382">
    <property type="entry name" value="CALPAIN-15"/>
    <property type="match status" value="1"/>
</dbReference>
<proteinExistence type="predicted"/>
<accession>A0ABP8UK30</accession>
<feature type="region of interest" description="Disordered" evidence="2">
    <location>
        <begin position="1"/>
        <end position="273"/>
    </location>
</feature>
<reference evidence="5" key="1">
    <citation type="journal article" date="2019" name="Int. J. Syst. Evol. Microbiol.">
        <title>The Global Catalogue of Microorganisms (GCM) 10K type strain sequencing project: providing services to taxonomists for standard genome sequencing and annotation.</title>
        <authorList>
            <consortium name="The Broad Institute Genomics Platform"/>
            <consortium name="The Broad Institute Genome Sequencing Center for Infectious Disease"/>
            <person name="Wu L."/>
            <person name="Ma J."/>
        </authorList>
    </citation>
    <scope>NUCLEOTIDE SEQUENCE [LARGE SCALE GENOMIC DNA]</scope>
    <source>
        <strain evidence="5">JCM 17939</strain>
    </source>
</reference>
<feature type="region of interest" description="Disordered" evidence="2">
    <location>
        <begin position="309"/>
        <end position="353"/>
    </location>
</feature>
<keyword evidence="1" id="KW-0378">Hydrolase</keyword>
<gene>
    <name evidence="4" type="ORF">GCM10023196_074340</name>
</gene>
<dbReference type="EMBL" id="BAABHK010000013">
    <property type="protein sequence ID" value="GAA4634112.1"/>
    <property type="molecule type" value="Genomic_DNA"/>
</dbReference>
<feature type="domain" description="Calpain catalytic" evidence="3">
    <location>
        <begin position="325"/>
        <end position="603"/>
    </location>
</feature>
<feature type="compositionally biased region" description="Acidic residues" evidence="2">
    <location>
        <begin position="144"/>
        <end position="154"/>
    </location>
</feature>
<dbReference type="InterPro" id="IPR001300">
    <property type="entry name" value="Peptidase_C2_calpain_cat"/>
</dbReference>
<feature type="compositionally biased region" description="Basic and acidic residues" evidence="2">
    <location>
        <begin position="310"/>
        <end position="334"/>
    </location>
</feature>
<keyword evidence="1" id="KW-0788">Thiol protease</keyword>
<evidence type="ECO:0000256" key="2">
    <source>
        <dbReference type="SAM" id="MobiDB-lite"/>
    </source>
</evidence>
<feature type="compositionally biased region" description="Pro residues" evidence="2">
    <location>
        <begin position="167"/>
        <end position="183"/>
    </location>
</feature>
<dbReference type="SUPFAM" id="SSF54001">
    <property type="entry name" value="Cysteine proteinases"/>
    <property type="match status" value="1"/>
</dbReference>
<keyword evidence="5" id="KW-1185">Reference proteome</keyword>
<dbReference type="InterPro" id="IPR022684">
    <property type="entry name" value="Calpain_cysteine_protease"/>
</dbReference>
<organism evidence="4 5">
    <name type="scientific">Actinoallomurus vinaceus</name>
    <dbReference type="NCBI Taxonomy" id="1080074"/>
    <lineage>
        <taxon>Bacteria</taxon>
        <taxon>Bacillati</taxon>
        <taxon>Actinomycetota</taxon>
        <taxon>Actinomycetes</taxon>
        <taxon>Streptosporangiales</taxon>
        <taxon>Thermomonosporaceae</taxon>
        <taxon>Actinoallomurus</taxon>
    </lineage>
</organism>
<dbReference type="PANTHER" id="PTHR10183">
    <property type="entry name" value="CALPAIN"/>
    <property type="match status" value="1"/>
</dbReference>
<dbReference type="InterPro" id="IPR038765">
    <property type="entry name" value="Papain-like_cys_pep_sf"/>
</dbReference>
<comment type="caution">
    <text evidence="4">The sequence shown here is derived from an EMBL/GenBank/DDBJ whole genome shotgun (WGS) entry which is preliminary data.</text>
</comment>
<evidence type="ECO:0000256" key="1">
    <source>
        <dbReference type="PROSITE-ProRule" id="PRU00239"/>
    </source>
</evidence>
<dbReference type="PROSITE" id="PS50203">
    <property type="entry name" value="CALPAIN_CAT"/>
    <property type="match status" value="1"/>
</dbReference>
<dbReference type="Pfam" id="PF00648">
    <property type="entry name" value="Peptidase_C2"/>
    <property type="match status" value="1"/>
</dbReference>
<protein>
    <recommendedName>
        <fullName evidence="3">Calpain catalytic domain-containing protein</fullName>
    </recommendedName>
</protein>
<evidence type="ECO:0000313" key="4">
    <source>
        <dbReference type="EMBL" id="GAA4634112.1"/>
    </source>
</evidence>
<feature type="active site" evidence="1">
    <location>
        <position position="559"/>
    </location>
</feature>